<evidence type="ECO:0000256" key="5">
    <source>
        <dbReference type="ARBA" id="ARBA00022683"/>
    </source>
</evidence>
<keyword evidence="4" id="KW-0808">Transferase</keyword>
<dbReference type="PANTHER" id="PTHR34581">
    <property type="entry name" value="PTS SYSTEM N,N'-DIACETYLCHITOBIOSE-SPECIFIC EIIB COMPONENT"/>
    <property type="match status" value="1"/>
</dbReference>
<name>H3NL92_9FIRM</name>
<evidence type="ECO:0000256" key="6">
    <source>
        <dbReference type="ARBA" id="ARBA00022777"/>
    </source>
</evidence>
<dbReference type="STRING" id="883114.HMPREF9709_00169"/>
<dbReference type="PANTHER" id="PTHR34581:SF2">
    <property type="entry name" value="PTS SYSTEM N,N'-DIACETYLCHITOBIOSE-SPECIFIC EIIB COMPONENT"/>
    <property type="match status" value="1"/>
</dbReference>
<dbReference type="eggNOG" id="COG1440">
    <property type="taxonomic scope" value="Bacteria"/>
</dbReference>
<keyword evidence="1" id="KW-0813">Transport</keyword>
<evidence type="ECO:0000256" key="1">
    <source>
        <dbReference type="ARBA" id="ARBA00022448"/>
    </source>
</evidence>
<dbReference type="PROSITE" id="PS51100">
    <property type="entry name" value="PTS_EIIB_TYPE_3"/>
    <property type="match status" value="1"/>
</dbReference>
<dbReference type="SUPFAM" id="SSF52794">
    <property type="entry name" value="PTS system IIB component-like"/>
    <property type="match status" value="1"/>
</dbReference>
<dbReference type="Gene3D" id="3.40.50.2300">
    <property type="match status" value="1"/>
</dbReference>
<dbReference type="OrthoDB" id="9808134at2"/>
<gene>
    <name evidence="9" type="ORF">HMPREF9709_00169</name>
</gene>
<evidence type="ECO:0000259" key="8">
    <source>
        <dbReference type="PROSITE" id="PS51100"/>
    </source>
</evidence>
<keyword evidence="10" id="KW-1185">Reference proteome</keyword>
<evidence type="ECO:0000313" key="9">
    <source>
        <dbReference type="EMBL" id="EHR36073.1"/>
    </source>
</evidence>
<proteinExistence type="predicted"/>
<evidence type="ECO:0000313" key="10">
    <source>
        <dbReference type="Proteomes" id="UP000004191"/>
    </source>
</evidence>
<dbReference type="GO" id="GO:0009401">
    <property type="term" value="P:phosphoenolpyruvate-dependent sugar phosphotransferase system"/>
    <property type="evidence" value="ECO:0007669"/>
    <property type="project" value="UniProtKB-KW"/>
</dbReference>
<dbReference type="InterPro" id="IPR013012">
    <property type="entry name" value="PTS_EIIB_3"/>
</dbReference>
<evidence type="ECO:0000256" key="7">
    <source>
        <dbReference type="PROSITE-ProRule" id="PRU00423"/>
    </source>
</evidence>
<sequence>MDKKVIMLACAGGLSTSMLVTKMQKAALEKDINAEIFAVSTSEAINKIKNNDKIDVILLGPQVKYQEKEFKKQVEGTSIKLAVINMMDYGMMNGDKVLNNAMEMI</sequence>
<protein>
    <submittedName>
        <fullName evidence="9">PTS system, lactose/cellobiose family IIB component</fullName>
    </submittedName>
</protein>
<accession>H3NL92</accession>
<dbReference type="GeneID" id="96998192"/>
<dbReference type="Proteomes" id="UP000004191">
    <property type="component" value="Unassembled WGS sequence"/>
</dbReference>
<dbReference type="InterPro" id="IPR051819">
    <property type="entry name" value="PTS_sugar-specific_EIIB"/>
</dbReference>
<keyword evidence="6" id="KW-0418">Kinase</keyword>
<reference evidence="9 10" key="1">
    <citation type="submission" date="2012-01" db="EMBL/GenBank/DDBJ databases">
        <title>The Genome Sequence of Helcococcus kunzii ATCC 51366.</title>
        <authorList>
            <consortium name="The Broad Institute Genome Sequencing Platform"/>
            <person name="Earl A."/>
            <person name="Ward D."/>
            <person name="Feldgarden M."/>
            <person name="Gevers D."/>
            <person name="Huys G."/>
            <person name="Young S.K."/>
            <person name="Zeng Q."/>
            <person name="Gargeya S."/>
            <person name="Fitzgerald M."/>
            <person name="Haas B."/>
            <person name="Abouelleil A."/>
            <person name="Alvarado L."/>
            <person name="Arachchi H.M."/>
            <person name="Berlin A."/>
            <person name="Chapman S.B."/>
            <person name="Gearin G."/>
            <person name="Goldberg J."/>
            <person name="Griggs A."/>
            <person name="Gujja S."/>
            <person name="Hansen M."/>
            <person name="Heiman D."/>
            <person name="Howarth C."/>
            <person name="Larimer J."/>
            <person name="Lui A."/>
            <person name="MacDonald P.J.P."/>
            <person name="McCowen C."/>
            <person name="Montmayeur A."/>
            <person name="Murphy C."/>
            <person name="Neiman D."/>
            <person name="Pearson M."/>
            <person name="Priest M."/>
            <person name="Roberts A."/>
            <person name="Saif S."/>
            <person name="Shea T."/>
            <person name="Sisk P."/>
            <person name="Stolte C."/>
            <person name="Sykes S."/>
            <person name="Wortman J."/>
            <person name="Nusbaum C."/>
            <person name="Birren B."/>
        </authorList>
    </citation>
    <scope>NUCLEOTIDE SEQUENCE [LARGE SCALE GENOMIC DNA]</scope>
    <source>
        <strain evidence="9 10">ATCC 51366</strain>
    </source>
</reference>
<organism evidence="9 10">
    <name type="scientific">Helcococcus kunzii ATCC 51366</name>
    <dbReference type="NCBI Taxonomy" id="883114"/>
    <lineage>
        <taxon>Bacteria</taxon>
        <taxon>Bacillati</taxon>
        <taxon>Bacillota</taxon>
        <taxon>Tissierellia</taxon>
        <taxon>Tissierellales</taxon>
        <taxon>Peptoniphilaceae</taxon>
        <taxon>Helcococcus</taxon>
    </lineage>
</organism>
<keyword evidence="5" id="KW-0598">Phosphotransferase system</keyword>
<keyword evidence="3" id="KW-0762">Sugar transport</keyword>
<comment type="caution">
    <text evidence="9">The sequence shown here is derived from an EMBL/GenBank/DDBJ whole genome shotgun (WGS) entry which is preliminary data.</text>
</comment>
<evidence type="ECO:0000256" key="2">
    <source>
        <dbReference type="ARBA" id="ARBA00022553"/>
    </source>
</evidence>
<evidence type="ECO:0000256" key="3">
    <source>
        <dbReference type="ARBA" id="ARBA00022597"/>
    </source>
</evidence>
<evidence type="ECO:0000256" key="4">
    <source>
        <dbReference type="ARBA" id="ARBA00022679"/>
    </source>
</evidence>
<dbReference type="GO" id="GO:0016301">
    <property type="term" value="F:kinase activity"/>
    <property type="evidence" value="ECO:0007669"/>
    <property type="project" value="UniProtKB-KW"/>
</dbReference>
<dbReference type="HOGENOM" id="CLU_147323_2_1_9"/>
<dbReference type="GO" id="GO:0008982">
    <property type="term" value="F:protein-N(PI)-phosphohistidine-sugar phosphotransferase activity"/>
    <property type="evidence" value="ECO:0007669"/>
    <property type="project" value="InterPro"/>
</dbReference>
<dbReference type="InterPro" id="IPR036095">
    <property type="entry name" value="PTS_EIIB-like_sf"/>
</dbReference>
<dbReference type="InterPro" id="IPR003501">
    <property type="entry name" value="PTS_EIIB_2/3"/>
</dbReference>
<feature type="domain" description="PTS EIIB type-3" evidence="8">
    <location>
        <begin position="3"/>
        <end position="105"/>
    </location>
</feature>
<dbReference type="Pfam" id="PF02302">
    <property type="entry name" value="PTS_IIB"/>
    <property type="match status" value="1"/>
</dbReference>
<dbReference type="CDD" id="cd05564">
    <property type="entry name" value="PTS_IIB_chitobiose_lichenan"/>
    <property type="match status" value="1"/>
</dbReference>
<dbReference type="EMBL" id="AGEI01000003">
    <property type="protein sequence ID" value="EHR36073.1"/>
    <property type="molecule type" value="Genomic_DNA"/>
</dbReference>
<dbReference type="AlphaFoldDB" id="H3NL92"/>
<keyword evidence="2" id="KW-0597">Phosphoprotein</keyword>
<dbReference type="RefSeq" id="WP_005397040.1">
    <property type="nucleotide sequence ID" value="NZ_JH601088.1"/>
</dbReference>
<feature type="modified residue" description="Phosphocysteine; by EIIA" evidence="7">
    <location>
        <position position="10"/>
    </location>
</feature>
<dbReference type="PATRIC" id="fig|883114.3.peg.170"/>